<dbReference type="EMBL" id="CP000585">
    <property type="protein sequence ID" value="ABO96390.1"/>
    <property type="molecule type" value="Genomic_DNA"/>
</dbReference>
<dbReference type="InterPro" id="IPR004046">
    <property type="entry name" value="GST_C"/>
</dbReference>
<dbReference type="eggNOG" id="KOG0867">
    <property type="taxonomic scope" value="Eukaryota"/>
</dbReference>
<dbReference type="InterPro" id="IPR040079">
    <property type="entry name" value="Glutathione_S-Trfase"/>
</dbReference>
<dbReference type="SUPFAM" id="SSF52833">
    <property type="entry name" value="Thioredoxin-like"/>
    <property type="match status" value="1"/>
</dbReference>
<dbReference type="Gene3D" id="3.40.30.10">
    <property type="entry name" value="Glutaredoxin"/>
    <property type="match status" value="1"/>
</dbReference>
<evidence type="ECO:0000313" key="6">
    <source>
        <dbReference type="EMBL" id="ABO96390.1"/>
    </source>
</evidence>
<evidence type="ECO:0008006" key="8">
    <source>
        <dbReference type="Google" id="ProtNLM"/>
    </source>
</evidence>
<dbReference type="PANTHER" id="PTHR44051:SF8">
    <property type="entry name" value="GLUTATHIONE S-TRANSFERASE GSTA"/>
    <property type="match status" value="1"/>
</dbReference>
<dbReference type="PROSITE" id="PS50404">
    <property type="entry name" value="GST_NTER"/>
    <property type="match status" value="1"/>
</dbReference>
<evidence type="ECO:0000256" key="3">
    <source>
        <dbReference type="SAM" id="MobiDB-lite"/>
    </source>
</evidence>
<dbReference type="Gene3D" id="1.20.1050.10">
    <property type="match status" value="1"/>
</dbReference>
<reference evidence="6 7" key="1">
    <citation type="journal article" date="2007" name="Proc. Natl. Acad. Sci. U.S.A.">
        <title>The tiny eukaryote Ostreococcus provides genomic insights into the paradox of plankton speciation.</title>
        <authorList>
            <person name="Palenik B."/>
            <person name="Grimwood J."/>
            <person name="Aerts A."/>
            <person name="Rouze P."/>
            <person name="Salamov A."/>
            <person name="Putnam N."/>
            <person name="Dupont C."/>
            <person name="Jorgensen R."/>
            <person name="Derelle E."/>
            <person name="Rombauts S."/>
            <person name="Zhou K."/>
            <person name="Otillar R."/>
            <person name="Merchant S.S."/>
            <person name="Podell S."/>
            <person name="Gaasterland T."/>
            <person name="Napoli C."/>
            <person name="Gendler K."/>
            <person name="Manuell A."/>
            <person name="Tai V."/>
            <person name="Vallon O."/>
            <person name="Piganeau G."/>
            <person name="Jancek S."/>
            <person name="Heijde M."/>
            <person name="Jabbari K."/>
            <person name="Bowler C."/>
            <person name="Lohr M."/>
            <person name="Robbens S."/>
            <person name="Werner G."/>
            <person name="Dubchak I."/>
            <person name="Pazour G.J."/>
            <person name="Ren Q."/>
            <person name="Paulsen I."/>
            <person name="Delwiche C."/>
            <person name="Schmutz J."/>
            <person name="Rokhsar D."/>
            <person name="Van de Peer Y."/>
            <person name="Moreau H."/>
            <person name="Grigoriev I.V."/>
        </authorList>
    </citation>
    <scope>NUCLEOTIDE SEQUENCE [LARGE SCALE GENOMIC DNA]</scope>
    <source>
        <strain evidence="6 7">CCE9901</strain>
    </source>
</reference>
<dbReference type="InterPro" id="IPR036282">
    <property type="entry name" value="Glutathione-S-Trfase_C_sf"/>
</dbReference>
<accession>A4RY24</accession>
<dbReference type="HOGENOM" id="CLU_011226_6_4_1"/>
<keyword evidence="7" id="KW-1185">Reference proteome</keyword>
<evidence type="ECO:0000259" key="4">
    <source>
        <dbReference type="PROSITE" id="PS50404"/>
    </source>
</evidence>
<dbReference type="SUPFAM" id="SSF47616">
    <property type="entry name" value="GST C-terminal domain-like"/>
    <property type="match status" value="1"/>
</dbReference>
<organism evidence="6 7">
    <name type="scientific">Ostreococcus lucimarinus (strain CCE9901)</name>
    <dbReference type="NCBI Taxonomy" id="436017"/>
    <lineage>
        <taxon>Eukaryota</taxon>
        <taxon>Viridiplantae</taxon>
        <taxon>Chlorophyta</taxon>
        <taxon>Mamiellophyceae</taxon>
        <taxon>Mamiellales</taxon>
        <taxon>Bathycoccaceae</taxon>
        <taxon>Ostreococcus</taxon>
    </lineage>
</organism>
<dbReference type="InterPro" id="IPR036249">
    <property type="entry name" value="Thioredoxin-like_sf"/>
</dbReference>
<dbReference type="SFLD" id="SFLDS00019">
    <property type="entry name" value="Glutathione_Transferase_(cytos"/>
    <property type="match status" value="1"/>
</dbReference>
<dbReference type="Proteomes" id="UP000001568">
    <property type="component" value="Chromosome 5"/>
</dbReference>
<dbReference type="OMA" id="ERDEPWY"/>
<dbReference type="Pfam" id="PF02798">
    <property type="entry name" value="GST_N"/>
    <property type="match status" value="1"/>
</dbReference>
<name>A4RY24_OSTLU</name>
<dbReference type="GeneID" id="5002088"/>
<evidence type="ECO:0000256" key="2">
    <source>
        <dbReference type="RuleBase" id="RU003494"/>
    </source>
</evidence>
<dbReference type="Gramene" id="ABO96390">
    <property type="protein sequence ID" value="ABO96390"/>
    <property type="gene ID" value="OSTLU_87377"/>
</dbReference>
<dbReference type="RefSeq" id="XP_001418097.1">
    <property type="nucleotide sequence ID" value="XM_001418060.1"/>
</dbReference>
<evidence type="ECO:0000259" key="5">
    <source>
        <dbReference type="PROSITE" id="PS50405"/>
    </source>
</evidence>
<dbReference type="OrthoDB" id="422574at2759"/>
<feature type="domain" description="GST N-terminal" evidence="4">
    <location>
        <begin position="1"/>
        <end position="108"/>
    </location>
</feature>
<feature type="region of interest" description="Disordered" evidence="3">
    <location>
        <begin position="1"/>
        <end position="32"/>
    </location>
</feature>
<dbReference type="PANTHER" id="PTHR44051">
    <property type="entry name" value="GLUTATHIONE S-TRANSFERASE-RELATED"/>
    <property type="match status" value="1"/>
</dbReference>
<protein>
    <recommendedName>
        <fullName evidence="8">Glutathione S-transferase</fullName>
    </recommendedName>
</protein>
<gene>
    <name evidence="6" type="ORF">OSTLU_87377</name>
</gene>
<dbReference type="Pfam" id="PF00043">
    <property type="entry name" value="GST_C"/>
    <property type="match status" value="1"/>
</dbReference>
<evidence type="ECO:0000256" key="1">
    <source>
        <dbReference type="ARBA" id="ARBA00007409"/>
    </source>
</evidence>
<proteinExistence type="inferred from homology"/>
<feature type="compositionally biased region" description="Low complexity" evidence="3">
    <location>
        <begin position="1"/>
        <end position="13"/>
    </location>
</feature>
<dbReference type="PROSITE" id="PS50405">
    <property type="entry name" value="GST_CTER"/>
    <property type="match status" value="1"/>
</dbReference>
<dbReference type="AlphaFoldDB" id="A4RY24"/>
<comment type="similarity">
    <text evidence="1 2">Belongs to the GST superfamily.</text>
</comment>
<sequence length="235" mass="25680">MRAAPTRARAATPARRRASSRATSGRRATTRATTLYGSQGSRSPLVNWYAHEIGLELAMRAPRDETNPHPFGQVPALRDDADADGGELELFESGAILMYLADAYGGLDTPKTRAAAAAWVSWANASLDPVLFVENERGGVVDTKARDPNNKRLRRLDDVLASRDYLLGDFSVADVAVGAYLLYVPQFFPDVSFAPYPALARYMGRLALRDAYAKAFGADARRYLVQKCVSYVDGD</sequence>
<dbReference type="InterPro" id="IPR010987">
    <property type="entry name" value="Glutathione-S-Trfase_C-like"/>
</dbReference>
<feature type="compositionally biased region" description="Low complexity" evidence="3">
    <location>
        <begin position="20"/>
        <end position="32"/>
    </location>
</feature>
<dbReference type="KEGG" id="olu:OSTLU_87377"/>
<dbReference type="InterPro" id="IPR004045">
    <property type="entry name" value="Glutathione_S-Trfase_N"/>
</dbReference>
<evidence type="ECO:0000313" key="7">
    <source>
        <dbReference type="Proteomes" id="UP000001568"/>
    </source>
</evidence>
<feature type="domain" description="GST C-terminal" evidence="5">
    <location>
        <begin position="109"/>
        <end position="231"/>
    </location>
</feature>
<dbReference type="STRING" id="436017.A4RY24"/>